<gene>
    <name evidence="3" type="ORF">B0H99_10338</name>
</gene>
<dbReference type="PANTHER" id="PTHR43798:SF33">
    <property type="entry name" value="HYDROLASE, PUTATIVE (AFU_ORTHOLOGUE AFUA_2G14860)-RELATED"/>
    <property type="match status" value="1"/>
</dbReference>
<evidence type="ECO:0000256" key="1">
    <source>
        <dbReference type="SAM" id="Phobius"/>
    </source>
</evidence>
<dbReference type="Gene3D" id="3.40.50.1820">
    <property type="entry name" value="alpha/beta hydrolase"/>
    <property type="match status" value="1"/>
</dbReference>
<dbReference type="InterPro" id="IPR050266">
    <property type="entry name" value="AB_hydrolase_sf"/>
</dbReference>
<keyword evidence="1" id="KW-0812">Transmembrane</keyword>
<dbReference type="Pfam" id="PF00561">
    <property type="entry name" value="Abhydrolase_1"/>
    <property type="match status" value="1"/>
</dbReference>
<evidence type="ECO:0000313" key="3">
    <source>
        <dbReference type="EMBL" id="PSL40906.1"/>
    </source>
</evidence>
<dbReference type="EMBL" id="PYAT01000003">
    <property type="protein sequence ID" value="PSL40906.1"/>
    <property type="molecule type" value="Genomic_DNA"/>
</dbReference>
<evidence type="ECO:0000313" key="4">
    <source>
        <dbReference type="Proteomes" id="UP000242682"/>
    </source>
</evidence>
<keyword evidence="1" id="KW-1133">Transmembrane helix</keyword>
<dbReference type="OrthoDB" id="1817159at2"/>
<evidence type="ECO:0000259" key="2">
    <source>
        <dbReference type="Pfam" id="PF00561"/>
    </source>
</evidence>
<dbReference type="RefSeq" id="WP_106532418.1">
    <property type="nucleotide sequence ID" value="NZ_PYAT01000003.1"/>
</dbReference>
<organism evidence="3 4">
    <name type="scientific">Planomicrobium soli</name>
    <dbReference type="NCBI Taxonomy" id="1176648"/>
    <lineage>
        <taxon>Bacteria</taxon>
        <taxon>Bacillati</taxon>
        <taxon>Bacillota</taxon>
        <taxon>Bacilli</taxon>
        <taxon>Bacillales</taxon>
        <taxon>Caryophanaceae</taxon>
        <taxon>Planomicrobium</taxon>
    </lineage>
</organism>
<dbReference type="InterPro" id="IPR000073">
    <property type="entry name" value="AB_hydrolase_1"/>
</dbReference>
<dbReference type="InterPro" id="IPR029058">
    <property type="entry name" value="AB_hydrolase_fold"/>
</dbReference>
<dbReference type="SUPFAM" id="SSF53474">
    <property type="entry name" value="alpha/beta-Hydrolases"/>
    <property type="match status" value="1"/>
</dbReference>
<accession>A0A2P8H3W0</accession>
<reference evidence="3 4" key="1">
    <citation type="submission" date="2018-03" db="EMBL/GenBank/DDBJ databases">
        <title>Genomic Encyclopedia of Type Strains, Phase III (KMG-III): the genomes of soil and plant-associated and newly described type strains.</title>
        <authorList>
            <person name="Whitman W."/>
        </authorList>
    </citation>
    <scope>NUCLEOTIDE SEQUENCE [LARGE SCALE GENOMIC DNA]</scope>
    <source>
        <strain evidence="3 4">CGMCC 1.12259</strain>
    </source>
</reference>
<feature type="domain" description="AB hydrolase-1" evidence="2">
    <location>
        <begin position="67"/>
        <end position="309"/>
    </location>
</feature>
<keyword evidence="4" id="KW-1185">Reference proteome</keyword>
<proteinExistence type="predicted"/>
<dbReference type="GO" id="GO:0016020">
    <property type="term" value="C:membrane"/>
    <property type="evidence" value="ECO:0007669"/>
    <property type="project" value="TreeGrafter"/>
</dbReference>
<name>A0A2P8H3W0_9BACL</name>
<dbReference type="PANTHER" id="PTHR43798">
    <property type="entry name" value="MONOACYLGLYCEROL LIPASE"/>
    <property type="match status" value="1"/>
</dbReference>
<dbReference type="Proteomes" id="UP000242682">
    <property type="component" value="Unassembled WGS sequence"/>
</dbReference>
<protein>
    <submittedName>
        <fullName evidence="3">Pimeloyl-ACP methyl ester carboxylesterase</fullName>
    </submittedName>
</protein>
<dbReference type="AlphaFoldDB" id="A0A2P8H3W0"/>
<sequence>MKTKKISRSLRVLRNALLAMVTVFVMWAVASNVTTAYEQKKYPATGQLVEVDGNHMHIYTKGNGENTVILLSGLGTAAPVLDFEPLLNEMSKKNKVVVVELFGYGWSDRTEKERTVENITEEIRIALQKANIEGPYILMPHSISGIYSMYYANKYPEEIKAIIGIDPTLPKQFDYRGDSAPTLPNLIGLAAPTGITRLISSLSPDIFLPSAADATYSEENMKMLKTLFAWNGYNKNVIAETNEIQYTVDKMIDMTFPSDLPVMIFTPEENKVIDEDGKSKVIYYQAQLSHGSSNKLVTLDGGHYLHWTRYKEMSQYVNEFVEAHQRLPLPN</sequence>
<keyword evidence="1" id="KW-0472">Membrane</keyword>
<comment type="caution">
    <text evidence="3">The sequence shown here is derived from an EMBL/GenBank/DDBJ whole genome shotgun (WGS) entry which is preliminary data.</text>
</comment>
<feature type="transmembrane region" description="Helical" evidence="1">
    <location>
        <begin position="12"/>
        <end position="30"/>
    </location>
</feature>